<dbReference type="InterPro" id="IPR045258">
    <property type="entry name" value="ACAP1/2/3-like"/>
</dbReference>
<feature type="compositionally biased region" description="Polar residues" evidence="11">
    <location>
        <begin position="77"/>
        <end position="93"/>
    </location>
</feature>
<dbReference type="Proteomes" id="UP000541444">
    <property type="component" value="Unassembled WGS sequence"/>
</dbReference>
<dbReference type="SMART" id="SM00105">
    <property type="entry name" value="ArfGap"/>
    <property type="match status" value="1"/>
</dbReference>
<comment type="caution">
    <text evidence="14">The sequence shown here is derived from an EMBL/GenBank/DDBJ whole genome shotgun (WGS) entry which is preliminary data.</text>
</comment>
<dbReference type="InterPro" id="IPR003340">
    <property type="entry name" value="B3_DNA-bd"/>
</dbReference>
<evidence type="ECO:0000256" key="8">
    <source>
        <dbReference type="ARBA" id="ARBA00023242"/>
    </source>
</evidence>
<dbReference type="SUPFAM" id="SSF101936">
    <property type="entry name" value="DNA-binding pseudobarrel domain"/>
    <property type="match status" value="2"/>
</dbReference>
<feature type="region of interest" description="Disordered" evidence="11">
    <location>
        <begin position="65"/>
        <end position="97"/>
    </location>
</feature>
<dbReference type="PROSITE" id="PS50863">
    <property type="entry name" value="B3"/>
    <property type="match status" value="2"/>
</dbReference>
<dbReference type="PANTHER" id="PTHR23180:SF160">
    <property type="entry name" value="ADP-RIBOSYLATION FACTOR GTPASE-ACTIVATING PROTEIN EFFECTOR PROTEIN 1"/>
    <property type="match status" value="1"/>
</dbReference>
<keyword evidence="10" id="KW-0175">Coiled coil</keyword>
<dbReference type="PROSITE" id="PS50115">
    <property type="entry name" value="ARFGAP"/>
    <property type="match status" value="1"/>
</dbReference>
<comment type="subcellular location">
    <subcellularLocation>
        <location evidence="1">Nucleus</location>
    </subcellularLocation>
</comment>
<keyword evidence="5" id="KW-0805">Transcription regulation</keyword>
<evidence type="ECO:0000256" key="11">
    <source>
        <dbReference type="SAM" id="MobiDB-lite"/>
    </source>
</evidence>
<evidence type="ECO:0000259" key="13">
    <source>
        <dbReference type="PROSITE" id="PS50863"/>
    </source>
</evidence>
<dbReference type="GO" id="GO:0008270">
    <property type="term" value="F:zinc ion binding"/>
    <property type="evidence" value="ECO:0007669"/>
    <property type="project" value="UniProtKB-KW"/>
</dbReference>
<keyword evidence="3 9" id="KW-0863">Zinc-finger</keyword>
<dbReference type="Pfam" id="PF02362">
    <property type="entry name" value="B3"/>
    <property type="match status" value="2"/>
</dbReference>
<keyword evidence="15" id="KW-1185">Reference proteome</keyword>
<feature type="domain" description="TF-B3" evidence="13">
    <location>
        <begin position="110"/>
        <end position="199"/>
    </location>
</feature>
<dbReference type="InterPro" id="IPR037278">
    <property type="entry name" value="ARFGAP/RecO"/>
</dbReference>
<keyword evidence="7" id="KW-0804">Transcription</keyword>
<evidence type="ECO:0000313" key="14">
    <source>
        <dbReference type="EMBL" id="KAF6146606.1"/>
    </source>
</evidence>
<dbReference type="CDD" id="cd08204">
    <property type="entry name" value="ArfGap"/>
    <property type="match status" value="1"/>
</dbReference>
<evidence type="ECO:0000256" key="4">
    <source>
        <dbReference type="ARBA" id="ARBA00022833"/>
    </source>
</evidence>
<feature type="domain" description="Arf-GAP" evidence="12">
    <location>
        <begin position="635"/>
        <end position="721"/>
    </location>
</feature>
<keyword evidence="4" id="KW-0862">Zinc</keyword>
<keyword evidence="6" id="KW-0238">DNA-binding</keyword>
<keyword evidence="2" id="KW-0479">Metal-binding</keyword>
<dbReference type="Gene3D" id="1.10.220.150">
    <property type="entry name" value="Arf GTPase activating protein"/>
    <property type="match status" value="1"/>
</dbReference>
<dbReference type="OrthoDB" id="10266696at2759"/>
<reference evidence="14 15" key="1">
    <citation type="journal article" date="2020" name="IScience">
        <title>Genome Sequencing of the Endangered Kingdonia uniflora (Circaeasteraceae, Ranunculales) Reveals Potential Mechanisms of Evolutionary Specialization.</title>
        <authorList>
            <person name="Sun Y."/>
            <person name="Deng T."/>
            <person name="Zhang A."/>
            <person name="Moore M.J."/>
            <person name="Landis J.B."/>
            <person name="Lin N."/>
            <person name="Zhang H."/>
            <person name="Zhang X."/>
            <person name="Huang J."/>
            <person name="Zhang X."/>
            <person name="Sun H."/>
            <person name="Wang H."/>
        </authorList>
    </citation>
    <scope>NUCLEOTIDE SEQUENCE [LARGE SCALE GENOMIC DNA]</scope>
    <source>
        <strain evidence="14">TB1705</strain>
        <tissue evidence="14">Leaf</tissue>
    </source>
</reference>
<dbReference type="PANTHER" id="PTHR23180">
    <property type="entry name" value="CENTAURIN/ARF"/>
    <property type="match status" value="1"/>
</dbReference>
<proteinExistence type="predicted"/>
<evidence type="ECO:0000256" key="7">
    <source>
        <dbReference type="ARBA" id="ARBA00023163"/>
    </source>
</evidence>
<dbReference type="AlphaFoldDB" id="A0A7J7LVC9"/>
<dbReference type="PRINTS" id="PR00405">
    <property type="entry name" value="REVINTRACTNG"/>
</dbReference>
<dbReference type="Pfam" id="PF01412">
    <property type="entry name" value="ArfGap"/>
    <property type="match status" value="1"/>
</dbReference>
<dbReference type="GO" id="GO:0005634">
    <property type="term" value="C:nucleus"/>
    <property type="evidence" value="ECO:0007669"/>
    <property type="project" value="UniProtKB-SubCell"/>
</dbReference>
<dbReference type="InterPro" id="IPR001164">
    <property type="entry name" value="ArfGAP_dom"/>
</dbReference>
<name>A0A7J7LVC9_9MAGN</name>
<dbReference type="EMBL" id="JACGCM010001965">
    <property type="protein sequence ID" value="KAF6146606.1"/>
    <property type="molecule type" value="Genomic_DNA"/>
</dbReference>
<dbReference type="GO" id="GO:0005096">
    <property type="term" value="F:GTPase activator activity"/>
    <property type="evidence" value="ECO:0007669"/>
    <property type="project" value="InterPro"/>
</dbReference>
<dbReference type="SMART" id="SM01019">
    <property type="entry name" value="B3"/>
    <property type="match status" value="2"/>
</dbReference>
<sequence length="790" mass="89164">MNYASHFQLVKLTEFQVFVIRAYSLSGFDQGFGLQYSEAHVKRSTPQVATSAEAQSKVIDKAERAEEEVVADHAESSQRNGSLTNDNAKTSARVQAEEVQKSLDPKHPSFLKSVVKSHVSGCYHMYLPTKFCNSYLPENDYVITLMDENKAICTVQYMDKVFRGGWKAFSIGHNLVEGDSMVFHLVKCTEFQVYVIRAQSSSRVDFGFGLQNSEARVKRIAPQIYFPPEARSNTINKAEEGSDHAGTARAKLCAIEQAEEVQHMFPSNVSGSFSLALPSKFCASHLPKNDIMITLVDVKDEEYTVKYIVKALAVSAGWRIIAVVHKLTEGDALVFQLVEDVKFKEKCLKDFKHLGMDVRFLRIKLKRFKKLVGGSEHDSKERKETLAQQAHMSGEIKTLEAKLVDLKDAVENLDTEGYKLLHQMEPYINQAMTYARQSRERSNYEHAALNERMQDYKRQIDRESRWFSNGSHSFPHGNDIQNIGRSSHKVIEAVMQSAAKGKEAGSQLSSQRNHNSSELGSVLLSQWLSTHYHGGVCLLAQAESTVDQLDLIEKITRVIASLLSSQSPEPVNRLPATPIGSCHYHSASETGSFESSCDFDHSASEEYMSKRNLLTGHYRRLARVSQQHRLSLKLEKPIDVLRRVCGNNKCANCGAPNPDWASLNLGVLICIECLGVHHNLGVHISKVRSLTLDVKVWEPSVISLFQSLGNTYANSIWEKSLHSRSDVQDDDSPRRPALHSQIYFEIEYFSTHLLLKFTLMYSRSFFRPSKPKEFDPISLKEKFIHAKVFL</sequence>
<feature type="coiled-coil region" evidence="10">
    <location>
        <begin position="396"/>
        <end position="459"/>
    </location>
</feature>
<feature type="domain" description="TF-B3" evidence="13">
    <location>
        <begin position="260"/>
        <end position="351"/>
    </location>
</feature>
<evidence type="ECO:0000259" key="12">
    <source>
        <dbReference type="PROSITE" id="PS50115"/>
    </source>
</evidence>
<evidence type="ECO:0000256" key="2">
    <source>
        <dbReference type="ARBA" id="ARBA00022723"/>
    </source>
</evidence>
<evidence type="ECO:0000256" key="1">
    <source>
        <dbReference type="ARBA" id="ARBA00004123"/>
    </source>
</evidence>
<evidence type="ECO:0000313" key="15">
    <source>
        <dbReference type="Proteomes" id="UP000541444"/>
    </source>
</evidence>
<evidence type="ECO:0000256" key="10">
    <source>
        <dbReference type="SAM" id="Coils"/>
    </source>
</evidence>
<evidence type="ECO:0000256" key="6">
    <source>
        <dbReference type="ARBA" id="ARBA00023125"/>
    </source>
</evidence>
<dbReference type="InterPro" id="IPR038508">
    <property type="entry name" value="ArfGAP_dom_sf"/>
</dbReference>
<protein>
    <submittedName>
        <fullName evidence="14">Uncharacterized protein</fullName>
    </submittedName>
</protein>
<dbReference type="SUPFAM" id="SSF57863">
    <property type="entry name" value="ArfGap/RecO-like zinc finger"/>
    <property type="match status" value="1"/>
</dbReference>
<dbReference type="Gene3D" id="2.40.330.10">
    <property type="entry name" value="DNA-binding pseudobarrel domain"/>
    <property type="match status" value="2"/>
</dbReference>
<evidence type="ECO:0000256" key="9">
    <source>
        <dbReference type="PROSITE-ProRule" id="PRU00288"/>
    </source>
</evidence>
<gene>
    <name evidence="14" type="ORF">GIB67_008892</name>
</gene>
<dbReference type="GO" id="GO:0003677">
    <property type="term" value="F:DNA binding"/>
    <property type="evidence" value="ECO:0007669"/>
    <property type="project" value="UniProtKB-KW"/>
</dbReference>
<keyword evidence="8" id="KW-0539">Nucleus</keyword>
<evidence type="ECO:0000256" key="5">
    <source>
        <dbReference type="ARBA" id="ARBA00023015"/>
    </source>
</evidence>
<evidence type="ECO:0000256" key="3">
    <source>
        <dbReference type="ARBA" id="ARBA00022771"/>
    </source>
</evidence>
<dbReference type="CDD" id="cd10017">
    <property type="entry name" value="B3_DNA"/>
    <property type="match status" value="2"/>
</dbReference>
<dbReference type="InterPro" id="IPR015300">
    <property type="entry name" value="DNA-bd_pseudobarrel_sf"/>
</dbReference>
<organism evidence="14 15">
    <name type="scientific">Kingdonia uniflora</name>
    <dbReference type="NCBI Taxonomy" id="39325"/>
    <lineage>
        <taxon>Eukaryota</taxon>
        <taxon>Viridiplantae</taxon>
        <taxon>Streptophyta</taxon>
        <taxon>Embryophyta</taxon>
        <taxon>Tracheophyta</taxon>
        <taxon>Spermatophyta</taxon>
        <taxon>Magnoliopsida</taxon>
        <taxon>Ranunculales</taxon>
        <taxon>Circaeasteraceae</taxon>
        <taxon>Kingdonia</taxon>
    </lineage>
</organism>
<accession>A0A7J7LVC9</accession>